<organism evidence="2 3">
    <name type="scientific">Bodo saltans</name>
    <name type="common">Flagellated protozoan</name>
    <dbReference type="NCBI Taxonomy" id="75058"/>
    <lineage>
        <taxon>Eukaryota</taxon>
        <taxon>Discoba</taxon>
        <taxon>Euglenozoa</taxon>
        <taxon>Kinetoplastea</taxon>
        <taxon>Metakinetoplastina</taxon>
        <taxon>Eubodonida</taxon>
        <taxon>Bodonidae</taxon>
        <taxon>Bodo</taxon>
    </lineage>
</organism>
<protein>
    <submittedName>
        <fullName evidence="2">Uncharacterized protein</fullName>
    </submittedName>
</protein>
<feature type="compositionally biased region" description="Acidic residues" evidence="1">
    <location>
        <begin position="236"/>
        <end position="254"/>
    </location>
</feature>
<feature type="non-terminal residue" evidence="2">
    <location>
        <position position="1"/>
    </location>
</feature>
<sequence>VGDKPWVSCGAGSYAAWHTNAEHHVTEVVSGHRVVAMYNLLHSEPVLPDAAARPLPEVTHEAPVLPGERITVKKEITALMKHLEDNAAHYVRRFDSLFVKYAKRRGKSPVYIESSSATPKVEEDSWDARCRAPWDANNKPQEFVGFWLMRQYPSRDGIVRNSKLNGADADLLEAVAQQFGVPLWHIECRVVHHYEEGETAQGTKVESSVFADFVEGVKDCRRDNYSIEPLESEKVEVEEEEPEDDEEEDEEDEDVGIHGLRNCDHNERDYDRLYGDEYRRVAIVGGWDGPGESTHVGLNIGNDAGDPIYRYQDTYLYFHVKYLKDYLARQAAQGAVQTTVGESRCTATEVEEQRTKRAREEDHQT</sequence>
<dbReference type="AlphaFoldDB" id="A0A0S4IQ87"/>
<keyword evidence="3" id="KW-1185">Reference proteome</keyword>
<name>A0A0S4IQ87_BODSA</name>
<evidence type="ECO:0000313" key="3">
    <source>
        <dbReference type="Proteomes" id="UP000051952"/>
    </source>
</evidence>
<feature type="region of interest" description="Disordered" evidence="1">
    <location>
        <begin position="345"/>
        <end position="365"/>
    </location>
</feature>
<evidence type="ECO:0000313" key="2">
    <source>
        <dbReference type="EMBL" id="CUE60470.1"/>
    </source>
</evidence>
<proteinExistence type="predicted"/>
<dbReference type="Proteomes" id="UP000051952">
    <property type="component" value="Unassembled WGS sequence"/>
</dbReference>
<reference evidence="3" key="1">
    <citation type="submission" date="2015-09" db="EMBL/GenBank/DDBJ databases">
        <authorList>
            <consortium name="Pathogen Informatics"/>
        </authorList>
    </citation>
    <scope>NUCLEOTIDE SEQUENCE [LARGE SCALE GENOMIC DNA]</scope>
    <source>
        <strain evidence="3">Lake Konstanz</strain>
    </source>
</reference>
<dbReference type="EMBL" id="CYKH01000020">
    <property type="protein sequence ID" value="CUE60470.1"/>
    <property type="molecule type" value="Genomic_DNA"/>
</dbReference>
<feature type="region of interest" description="Disordered" evidence="1">
    <location>
        <begin position="229"/>
        <end position="261"/>
    </location>
</feature>
<gene>
    <name evidence="2" type="ORF">BSAL_49525</name>
</gene>
<evidence type="ECO:0000256" key="1">
    <source>
        <dbReference type="SAM" id="MobiDB-lite"/>
    </source>
</evidence>
<accession>A0A0S4IQ87</accession>
<dbReference type="VEuPathDB" id="TriTrypDB:BSAL_49525"/>
<feature type="compositionally biased region" description="Basic and acidic residues" evidence="1">
    <location>
        <begin position="351"/>
        <end position="365"/>
    </location>
</feature>